<dbReference type="AlphaFoldDB" id="A0A5C3MS01"/>
<evidence type="ECO:0000313" key="7">
    <source>
        <dbReference type="EMBL" id="TFK47565.1"/>
    </source>
</evidence>
<dbReference type="InterPro" id="IPR034686">
    <property type="entry name" value="Terpene_cyclase-like_2"/>
</dbReference>
<dbReference type="PANTHER" id="PTHR35201">
    <property type="entry name" value="TERPENE SYNTHASE"/>
    <property type="match status" value="1"/>
</dbReference>
<evidence type="ECO:0000256" key="5">
    <source>
        <dbReference type="ARBA" id="ARBA00023239"/>
    </source>
</evidence>
<evidence type="ECO:0000313" key="8">
    <source>
        <dbReference type="Proteomes" id="UP000305948"/>
    </source>
</evidence>
<evidence type="ECO:0000256" key="3">
    <source>
        <dbReference type="ARBA" id="ARBA00022723"/>
    </source>
</evidence>
<reference evidence="7 8" key="1">
    <citation type="journal article" date="2019" name="Nat. Ecol. Evol.">
        <title>Megaphylogeny resolves global patterns of mushroom evolution.</title>
        <authorList>
            <person name="Varga T."/>
            <person name="Krizsan K."/>
            <person name="Foldi C."/>
            <person name="Dima B."/>
            <person name="Sanchez-Garcia M."/>
            <person name="Sanchez-Ramirez S."/>
            <person name="Szollosi G.J."/>
            <person name="Szarkandi J.G."/>
            <person name="Papp V."/>
            <person name="Albert L."/>
            <person name="Andreopoulos W."/>
            <person name="Angelini C."/>
            <person name="Antonin V."/>
            <person name="Barry K.W."/>
            <person name="Bougher N.L."/>
            <person name="Buchanan P."/>
            <person name="Buyck B."/>
            <person name="Bense V."/>
            <person name="Catcheside P."/>
            <person name="Chovatia M."/>
            <person name="Cooper J."/>
            <person name="Damon W."/>
            <person name="Desjardin D."/>
            <person name="Finy P."/>
            <person name="Geml J."/>
            <person name="Haridas S."/>
            <person name="Hughes K."/>
            <person name="Justo A."/>
            <person name="Karasinski D."/>
            <person name="Kautmanova I."/>
            <person name="Kiss B."/>
            <person name="Kocsube S."/>
            <person name="Kotiranta H."/>
            <person name="LaButti K.M."/>
            <person name="Lechner B.E."/>
            <person name="Liimatainen K."/>
            <person name="Lipzen A."/>
            <person name="Lukacs Z."/>
            <person name="Mihaltcheva S."/>
            <person name="Morgado L.N."/>
            <person name="Niskanen T."/>
            <person name="Noordeloos M.E."/>
            <person name="Ohm R.A."/>
            <person name="Ortiz-Santana B."/>
            <person name="Ovrebo C."/>
            <person name="Racz N."/>
            <person name="Riley R."/>
            <person name="Savchenko A."/>
            <person name="Shiryaev A."/>
            <person name="Soop K."/>
            <person name="Spirin V."/>
            <person name="Szebenyi C."/>
            <person name="Tomsovsky M."/>
            <person name="Tulloss R.E."/>
            <person name="Uehling J."/>
            <person name="Grigoriev I.V."/>
            <person name="Vagvolgyi C."/>
            <person name="Papp T."/>
            <person name="Martin F.M."/>
            <person name="Miettinen O."/>
            <person name="Hibbett D.S."/>
            <person name="Nagy L.G."/>
        </authorList>
    </citation>
    <scope>NUCLEOTIDE SEQUENCE [LARGE SCALE GENOMIC DNA]</scope>
    <source>
        <strain evidence="7 8">OMC1185</strain>
    </source>
</reference>
<dbReference type="OrthoDB" id="6486656at2759"/>
<evidence type="ECO:0000256" key="2">
    <source>
        <dbReference type="ARBA" id="ARBA00006333"/>
    </source>
</evidence>
<proteinExistence type="inferred from homology"/>
<evidence type="ECO:0000256" key="6">
    <source>
        <dbReference type="RuleBase" id="RU366034"/>
    </source>
</evidence>
<dbReference type="Gene3D" id="1.10.600.10">
    <property type="entry name" value="Farnesyl Diphosphate Synthase"/>
    <property type="match status" value="1"/>
</dbReference>
<comment type="similarity">
    <text evidence="2 6">Belongs to the terpene synthase family.</text>
</comment>
<keyword evidence="3 6" id="KW-0479">Metal-binding</keyword>
<dbReference type="PANTHER" id="PTHR35201:SF4">
    <property type="entry name" value="BETA-PINACENE SYNTHASE-RELATED"/>
    <property type="match status" value="1"/>
</dbReference>
<protein>
    <recommendedName>
        <fullName evidence="6">Terpene synthase</fullName>
        <ecNumber evidence="6">4.2.3.-</ecNumber>
    </recommendedName>
</protein>
<dbReference type="InterPro" id="IPR008949">
    <property type="entry name" value="Isoprenoid_synthase_dom_sf"/>
</dbReference>
<dbReference type="EC" id="4.2.3.-" evidence="6"/>
<keyword evidence="8" id="KW-1185">Reference proteome</keyword>
<accession>A0A5C3MS01</accession>
<dbReference type="Pfam" id="PF19086">
    <property type="entry name" value="Terpene_syn_C_2"/>
    <property type="match status" value="1"/>
</dbReference>
<name>A0A5C3MS01_9AGAM</name>
<dbReference type="SFLD" id="SFLDG01020">
    <property type="entry name" value="Terpene_Cyclase_Like_2"/>
    <property type="match status" value="1"/>
</dbReference>
<dbReference type="GO" id="GO:0010333">
    <property type="term" value="F:terpene synthase activity"/>
    <property type="evidence" value="ECO:0007669"/>
    <property type="project" value="InterPro"/>
</dbReference>
<evidence type="ECO:0000256" key="1">
    <source>
        <dbReference type="ARBA" id="ARBA00001946"/>
    </source>
</evidence>
<comment type="cofactor">
    <cofactor evidence="1 6">
        <name>Mg(2+)</name>
        <dbReference type="ChEBI" id="CHEBI:18420"/>
    </cofactor>
</comment>
<keyword evidence="5 6" id="KW-0456">Lyase</keyword>
<sequence length="340" mass="38808">MPGLARPTFQLPDGLVNWPWSRQLNVHYRVVKAESDAWIQSFDALDDRAQRAFDKCNFSLLACLAYPAADKDRARAACDLMNLFFLFDELSDVANEREVQEQADAILDALRHPFKHPDVNNRSTLGDAARQFARRTIAILSPSCYTRFVDAFIPHVEAMAQQAHDRSCGYSNRQTVEGYMSVRRGTIGAKPAFLFLEGDEDIPEWVLGHPLLEKLEACVMDMLIMSNDIYSYNVEQARGDDGHNIVSVVMVEQGFNLHEAMRWVESQYLDVVKQFLKAKERLPSWGASVDAQVSAYIYGLANWARAGDQWCFESERYFGRRGLEIQKSRQVELLPRQDQS</sequence>
<gene>
    <name evidence="7" type="ORF">OE88DRAFT_1728340</name>
</gene>
<evidence type="ECO:0000256" key="4">
    <source>
        <dbReference type="ARBA" id="ARBA00022842"/>
    </source>
</evidence>
<dbReference type="SFLD" id="SFLDS00005">
    <property type="entry name" value="Isoprenoid_Synthase_Type_I"/>
    <property type="match status" value="1"/>
</dbReference>
<keyword evidence="4 6" id="KW-0460">Magnesium</keyword>
<dbReference type="SUPFAM" id="SSF48576">
    <property type="entry name" value="Terpenoid synthases"/>
    <property type="match status" value="1"/>
</dbReference>
<dbReference type="GO" id="GO:0046872">
    <property type="term" value="F:metal ion binding"/>
    <property type="evidence" value="ECO:0007669"/>
    <property type="project" value="UniProtKB-KW"/>
</dbReference>
<dbReference type="EMBL" id="ML213523">
    <property type="protein sequence ID" value="TFK47565.1"/>
    <property type="molecule type" value="Genomic_DNA"/>
</dbReference>
<dbReference type="Proteomes" id="UP000305948">
    <property type="component" value="Unassembled WGS sequence"/>
</dbReference>
<organism evidence="7 8">
    <name type="scientific">Heliocybe sulcata</name>
    <dbReference type="NCBI Taxonomy" id="5364"/>
    <lineage>
        <taxon>Eukaryota</taxon>
        <taxon>Fungi</taxon>
        <taxon>Dikarya</taxon>
        <taxon>Basidiomycota</taxon>
        <taxon>Agaricomycotina</taxon>
        <taxon>Agaricomycetes</taxon>
        <taxon>Gloeophyllales</taxon>
        <taxon>Gloeophyllaceae</taxon>
        <taxon>Heliocybe</taxon>
    </lineage>
</organism>
<dbReference type="GO" id="GO:0008299">
    <property type="term" value="P:isoprenoid biosynthetic process"/>
    <property type="evidence" value="ECO:0007669"/>
    <property type="project" value="UniProtKB-ARBA"/>
</dbReference>